<feature type="compositionally biased region" description="Basic and acidic residues" evidence="1">
    <location>
        <begin position="195"/>
        <end position="211"/>
    </location>
</feature>
<evidence type="ECO:0000256" key="1">
    <source>
        <dbReference type="SAM" id="MobiDB-lite"/>
    </source>
</evidence>
<dbReference type="AlphaFoldDB" id="A0A9W6TTY2"/>
<keyword evidence="3" id="KW-1185">Reference proteome</keyword>
<dbReference type="OrthoDB" id="2122982at2759"/>
<proteinExistence type="predicted"/>
<sequence>MPALRENQPQASISSDVIRDLENRELSTNDYDMLLRLDHRDKHPIQDYLVKVVSGTKVSAENAKTFGDPGDTCSMCAQSLRIKSSLHSTACGVLPDLVSAGIKAMGRSNTDLPLSQVGSAVRNQLEHDRVRISSSRHSTPRQPGKRAKPTHTKSVLLPPLNQRYAPPDQTMTESRLSHAEKTRAELMAAEKERLQRQGQLREERRERHKQSYDNPAFYGGFIGTDRSETTQSTIPHSAREEQCRVIHRKLKMQQQRVRQNPLPTNFPDLYIGNKM</sequence>
<organism evidence="2 3">
    <name type="scientific">Phytophthora lilii</name>
    <dbReference type="NCBI Taxonomy" id="2077276"/>
    <lineage>
        <taxon>Eukaryota</taxon>
        <taxon>Sar</taxon>
        <taxon>Stramenopiles</taxon>
        <taxon>Oomycota</taxon>
        <taxon>Peronosporomycetes</taxon>
        <taxon>Peronosporales</taxon>
        <taxon>Peronosporaceae</taxon>
        <taxon>Phytophthora</taxon>
    </lineage>
</organism>
<feature type="region of interest" description="Disordered" evidence="1">
    <location>
        <begin position="124"/>
        <end position="179"/>
    </location>
</feature>
<reference evidence="2" key="1">
    <citation type="submission" date="2023-04" db="EMBL/GenBank/DDBJ databases">
        <title>Phytophthora lilii NBRC 32176.</title>
        <authorList>
            <person name="Ichikawa N."/>
            <person name="Sato H."/>
            <person name="Tonouchi N."/>
        </authorList>
    </citation>
    <scope>NUCLEOTIDE SEQUENCE</scope>
    <source>
        <strain evidence="2">NBRC 32176</strain>
    </source>
</reference>
<comment type="caution">
    <text evidence="2">The sequence shown here is derived from an EMBL/GenBank/DDBJ whole genome shotgun (WGS) entry which is preliminary data.</text>
</comment>
<protein>
    <submittedName>
        <fullName evidence="2">Unnamed protein product</fullName>
    </submittedName>
</protein>
<dbReference type="Proteomes" id="UP001165083">
    <property type="component" value="Unassembled WGS sequence"/>
</dbReference>
<evidence type="ECO:0000313" key="2">
    <source>
        <dbReference type="EMBL" id="GMF19277.1"/>
    </source>
</evidence>
<feature type="region of interest" description="Disordered" evidence="1">
    <location>
        <begin position="195"/>
        <end position="238"/>
    </location>
</feature>
<accession>A0A9W6TTY2</accession>
<name>A0A9W6TTY2_9STRA</name>
<evidence type="ECO:0000313" key="3">
    <source>
        <dbReference type="Proteomes" id="UP001165083"/>
    </source>
</evidence>
<gene>
    <name evidence="2" type="ORF">Plil01_000734800</name>
</gene>
<dbReference type="EMBL" id="BSXW01000338">
    <property type="protein sequence ID" value="GMF19277.1"/>
    <property type="molecule type" value="Genomic_DNA"/>
</dbReference>
<feature type="compositionally biased region" description="Polar residues" evidence="1">
    <location>
        <begin position="132"/>
        <end position="141"/>
    </location>
</feature>